<dbReference type="InterPro" id="IPR019984">
    <property type="entry name" value="Ribosomal_uS17_bact/chlr"/>
</dbReference>
<dbReference type="RefSeq" id="WP_006213499.1">
    <property type="nucleotide sequence ID" value="NZ_ANHZ02000002.1"/>
</dbReference>
<dbReference type="GO" id="GO:0006412">
    <property type="term" value="P:translation"/>
    <property type="evidence" value="ECO:0007669"/>
    <property type="project" value="UniProtKB-UniRule"/>
</dbReference>
<dbReference type="HAMAP" id="MF_01345_B">
    <property type="entry name" value="Ribosomal_uS17_B"/>
    <property type="match status" value="1"/>
</dbReference>
<dbReference type="SUPFAM" id="SSF50249">
    <property type="entry name" value="Nucleic acid-binding proteins"/>
    <property type="match status" value="1"/>
</dbReference>
<dbReference type="Gene3D" id="2.40.50.140">
    <property type="entry name" value="Nucleic acid-binding proteins"/>
    <property type="match status" value="1"/>
</dbReference>
<dbReference type="Pfam" id="PF00366">
    <property type="entry name" value="Ribosomal_S17"/>
    <property type="match status" value="1"/>
</dbReference>
<gene>
    <name evidence="6" type="primary">rpsQ</name>
    <name evidence="9" type="ORF">C884_01115</name>
</gene>
<comment type="subunit">
    <text evidence="6">Part of the 30S ribosomal subunit.</text>
</comment>
<accession>M2XF50</accession>
<evidence type="ECO:0000313" key="9">
    <source>
        <dbReference type="EMBL" id="EME37741.1"/>
    </source>
</evidence>
<sequence length="95" mass="10861">MTEQPQKTAETDQRGDRKTRRGYVVSDKMDKTVVVQLQDNVTHALYGKVIRRTQKVKAHDEANECGVGDLVRIAETRPLSAQKNWRIVEIVEKAK</sequence>
<dbReference type="PANTHER" id="PTHR10744:SF1">
    <property type="entry name" value="SMALL RIBOSOMAL SUBUNIT PROTEIN US17M"/>
    <property type="match status" value="1"/>
</dbReference>
<dbReference type="GO" id="GO:0022627">
    <property type="term" value="C:cytosolic small ribosomal subunit"/>
    <property type="evidence" value="ECO:0007669"/>
    <property type="project" value="UniProtKB-UniRule"/>
</dbReference>
<evidence type="ECO:0000256" key="2">
    <source>
        <dbReference type="ARBA" id="ARBA00022730"/>
    </source>
</evidence>
<dbReference type="GeneID" id="93315632"/>
<name>M2XF50_9MICC</name>
<keyword evidence="4 6" id="KW-0689">Ribosomal protein</keyword>
<evidence type="ECO:0000256" key="8">
    <source>
        <dbReference type="SAM" id="MobiDB-lite"/>
    </source>
</evidence>
<dbReference type="PROSITE" id="PS00056">
    <property type="entry name" value="RIBOSOMAL_S17"/>
    <property type="match status" value="1"/>
</dbReference>
<dbReference type="GO" id="GO:0003735">
    <property type="term" value="F:structural constituent of ribosome"/>
    <property type="evidence" value="ECO:0007669"/>
    <property type="project" value="UniProtKB-UniRule"/>
</dbReference>
<dbReference type="InterPro" id="IPR012340">
    <property type="entry name" value="NA-bd_OB-fold"/>
</dbReference>
<dbReference type="GO" id="GO:0019843">
    <property type="term" value="F:rRNA binding"/>
    <property type="evidence" value="ECO:0007669"/>
    <property type="project" value="UniProtKB-UniRule"/>
</dbReference>
<dbReference type="Proteomes" id="UP000009877">
    <property type="component" value="Unassembled WGS sequence"/>
</dbReference>
<dbReference type="PANTHER" id="PTHR10744">
    <property type="entry name" value="40S RIBOSOMAL PROTEIN S11 FAMILY MEMBER"/>
    <property type="match status" value="1"/>
</dbReference>
<evidence type="ECO:0000256" key="7">
    <source>
        <dbReference type="RuleBase" id="RU003872"/>
    </source>
</evidence>
<feature type="region of interest" description="Disordered" evidence="8">
    <location>
        <begin position="1"/>
        <end position="23"/>
    </location>
</feature>
<proteinExistence type="inferred from homology"/>
<dbReference type="PRINTS" id="PR00973">
    <property type="entry name" value="RIBOSOMALS17"/>
</dbReference>
<dbReference type="InterPro" id="IPR000266">
    <property type="entry name" value="Ribosomal_uS17"/>
</dbReference>
<dbReference type="CDD" id="cd00364">
    <property type="entry name" value="Ribosomal_uS17"/>
    <property type="match status" value="1"/>
</dbReference>
<comment type="similarity">
    <text evidence="1 6 7">Belongs to the universal ribosomal protein uS17 family.</text>
</comment>
<dbReference type="AlphaFoldDB" id="M2XF50"/>
<keyword evidence="5 6" id="KW-0687">Ribonucleoprotein</keyword>
<comment type="caution">
    <text evidence="9">The sequence shown here is derived from an EMBL/GenBank/DDBJ whole genome shotgun (WGS) entry which is preliminary data.</text>
</comment>
<protein>
    <recommendedName>
        <fullName evidence="6">Small ribosomal subunit protein uS17</fullName>
    </recommendedName>
</protein>
<comment type="function">
    <text evidence="6">One of the primary rRNA binding proteins, it binds specifically to the 5'-end of 16S ribosomal RNA.</text>
</comment>
<evidence type="ECO:0000256" key="1">
    <source>
        <dbReference type="ARBA" id="ARBA00010254"/>
    </source>
</evidence>
<keyword evidence="3 6" id="KW-0694">RNA-binding</keyword>
<reference evidence="9 10" key="1">
    <citation type="journal article" date="2014" name="Genome Announc.">
        <title>Draft Genome Sequence of Kocuria palustris PEL.</title>
        <authorList>
            <person name="Sharma G."/>
            <person name="Khatri I."/>
            <person name="Subramanian S."/>
        </authorList>
    </citation>
    <scope>NUCLEOTIDE SEQUENCE [LARGE SCALE GENOMIC DNA]</scope>
    <source>
        <strain evidence="9 10">PEL</strain>
    </source>
</reference>
<dbReference type="NCBIfam" id="TIGR03635">
    <property type="entry name" value="uS17_bact"/>
    <property type="match status" value="1"/>
</dbReference>
<keyword evidence="10" id="KW-1185">Reference proteome</keyword>
<evidence type="ECO:0000313" key="10">
    <source>
        <dbReference type="Proteomes" id="UP000009877"/>
    </source>
</evidence>
<dbReference type="STRING" id="71999.KPaMU14_09870"/>
<dbReference type="NCBIfam" id="NF004123">
    <property type="entry name" value="PRK05610.1"/>
    <property type="match status" value="1"/>
</dbReference>
<evidence type="ECO:0000256" key="5">
    <source>
        <dbReference type="ARBA" id="ARBA00023274"/>
    </source>
</evidence>
<evidence type="ECO:0000256" key="4">
    <source>
        <dbReference type="ARBA" id="ARBA00022980"/>
    </source>
</evidence>
<evidence type="ECO:0000256" key="6">
    <source>
        <dbReference type="HAMAP-Rule" id="MF_01345"/>
    </source>
</evidence>
<organism evidence="9 10">
    <name type="scientific">Kocuria palustris PEL</name>
    <dbReference type="NCBI Taxonomy" id="1236550"/>
    <lineage>
        <taxon>Bacteria</taxon>
        <taxon>Bacillati</taxon>
        <taxon>Actinomycetota</taxon>
        <taxon>Actinomycetes</taxon>
        <taxon>Micrococcales</taxon>
        <taxon>Micrococcaceae</taxon>
        <taxon>Kocuria</taxon>
    </lineage>
</organism>
<dbReference type="InterPro" id="IPR019979">
    <property type="entry name" value="Ribosomal_uS17_CS"/>
</dbReference>
<evidence type="ECO:0000256" key="3">
    <source>
        <dbReference type="ARBA" id="ARBA00022884"/>
    </source>
</evidence>
<dbReference type="EMBL" id="ANHZ02000002">
    <property type="protein sequence ID" value="EME37741.1"/>
    <property type="molecule type" value="Genomic_DNA"/>
</dbReference>
<keyword evidence="2 6" id="KW-0699">rRNA-binding</keyword>